<dbReference type="InterPro" id="IPR034660">
    <property type="entry name" value="DinB/YfiT-like"/>
</dbReference>
<dbReference type="InterPro" id="IPR007061">
    <property type="entry name" value="MST-like"/>
</dbReference>
<dbReference type="SUPFAM" id="SSF109854">
    <property type="entry name" value="DinB/YfiT-like putative metalloenzymes"/>
    <property type="match status" value="1"/>
</dbReference>
<dbReference type="Proteomes" id="UP000823823">
    <property type="component" value="Unassembled WGS sequence"/>
</dbReference>
<sequence length="179" mass="20173">MADIDEHGRPEPPLDGDGWETLTGFLDFQRATFAWRSIGLSAAQLARPSPPSAVTLGGLLKHLAYVEDNWFDRWLHDQPRREPWASVDWAATPDWEWKSAGDDDPEALEDLWEQAVARARVAAQTAYATGGLAQPTRRRWPDGRAPSLRWVLTHMIEEYARHNGHADLIREAIDGQVGE</sequence>
<reference evidence="1" key="1">
    <citation type="journal article" date="2021" name="PeerJ">
        <title>Extensive microbial diversity within the chicken gut microbiome revealed by metagenomics and culture.</title>
        <authorList>
            <person name="Gilroy R."/>
            <person name="Ravi A."/>
            <person name="Getino M."/>
            <person name="Pursley I."/>
            <person name="Horton D.L."/>
            <person name="Alikhan N.F."/>
            <person name="Baker D."/>
            <person name="Gharbi K."/>
            <person name="Hall N."/>
            <person name="Watson M."/>
            <person name="Adriaenssens E.M."/>
            <person name="Foster-Nyarko E."/>
            <person name="Jarju S."/>
            <person name="Secka A."/>
            <person name="Antonio M."/>
            <person name="Oren A."/>
            <person name="Chaudhuri R.R."/>
            <person name="La Ragione R."/>
            <person name="Hildebrand F."/>
            <person name="Pallen M.J."/>
        </authorList>
    </citation>
    <scope>NUCLEOTIDE SEQUENCE</scope>
    <source>
        <strain evidence="1">ChiHjej13B12-24818</strain>
    </source>
</reference>
<dbReference type="EMBL" id="DWZH01000002">
    <property type="protein sequence ID" value="HJB08942.1"/>
    <property type="molecule type" value="Genomic_DNA"/>
</dbReference>
<name>A0A9D2LAB4_9MICO</name>
<evidence type="ECO:0000313" key="1">
    <source>
        <dbReference type="EMBL" id="HJB08942.1"/>
    </source>
</evidence>
<evidence type="ECO:0000313" key="2">
    <source>
        <dbReference type="Proteomes" id="UP000823823"/>
    </source>
</evidence>
<protein>
    <submittedName>
        <fullName evidence="1">DinB family protein</fullName>
    </submittedName>
</protein>
<proteinExistence type="predicted"/>
<organism evidence="1 2">
    <name type="scientific">Candidatus Brachybacterium merdavium</name>
    <dbReference type="NCBI Taxonomy" id="2838513"/>
    <lineage>
        <taxon>Bacteria</taxon>
        <taxon>Bacillati</taxon>
        <taxon>Actinomycetota</taxon>
        <taxon>Actinomycetes</taxon>
        <taxon>Micrococcales</taxon>
        <taxon>Dermabacteraceae</taxon>
        <taxon>Brachybacterium</taxon>
    </lineage>
</organism>
<accession>A0A9D2LAB4</accession>
<dbReference type="AlphaFoldDB" id="A0A9D2LAB4"/>
<comment type="caution">
    <text evidence="1">The sequence shown here is derived from an EMBL/GenBank/DDBJ whole genome shotgun (WGS) entry which is preliminary data.</text>
</comment>
<gene>
    <name evidence="1" type="ORF">H9786_00185</name>
</gene>
<dbReference type="Gene3D" id="1.20.120.450">
    <property type="entry name" value="dinb family like domain"/>
    <property type="match status" value="1"/>
</dbReference>
<reference evidence="1" key="2">
    <citation type="submission" date="2021-04" db="EMBL/GenBank/DDBJ databases">
        <authorList>
            <person name="Gilroy R."/>
        </authorList>
    </citation>
    <scope>NUCLEOTIDE SEQUENCE</scope>
    <source>
        <strain evidence="1">ChiHjej13B12-24818</strain>
    </source>
</reference>
<dbReference type="Pfam" id="PF04978">
    <property type="entry name" value="MST"/>
    <property type="match status" value="1"/>
</dbReference>